<accession>A0A8J2LQF1</accession>
<dbReference type="PANTHER" id="PTHR43829">
    <property type="entry name" value="AQUAPORIN OR AQUAGLYCEROPORIN RELATED"/>
    <property type="match status" value="1"/>
</dbReference>
<comment type="function">
    <text evidence="7">Aquaglyceroporin that may modulate the water content and osmolytes during anhydrobiosis.</text>
</comment>
<dbReference type="CDD" id="cd00333">
    <property type="entry name" value="MIP"/>
    <property type="match status" value="1"/>
</dbReference>
<dbReference type="InterPro" id="IPR023271">
    <property type="entry name" value="Aquaporin-like"/>
</dbReference>
<dbReference type="OrthoDB" id="3222at2759"/>
<evidence type="ECO:0000256" key="2">
    <source>
        <dbReference type="ARBA" id="ARBA00006175"/>
    </source>
</evidence>
<dbReference type="InterPro" id="IPR000425">
    <property type="entry name" value="MIP"/>
</dbReference>
<feature type="transmembrane region" description="Helical" evidence="9">
    <location>
        <begin position="172"/>
        <end position="190"/>
    </location>
</feature>
<evidence type="ECO:0000256" key="8">
    <source>
        <dbReference type="RuleBase" id="RU000477"/>
    </source>
</evidence>
<evidence type="ECO:0008006" key="12">
    <source>
        <dbReference type="Google" id="ProtNLM"/>
    </source>
</evidence>
<evidence type="ECO:0000256" key="7">
    <source>
        <dbReference type="ARBA" id="ARBA00045280"/>
    </source>
</evidence>
<keyword evidence="3 8" id="KW-0813">Transport</keyword>
<dbReference type="PRINTS" id="PR00783">
    <property type="entry name" value="MINTRINSICP"/>
</dbReference>
<evidence type="ECO:0000256" key="1">
    <source>
        <dbReference type="ARBA" id="ARBA00004141"/>
    </source>
</evidence>
<evidence type="ECO:0000256" key="3">
    <source>
        <dbReference type="ARBA" id="ARBA00022448"/>
    </source>
</evidence>
<keyword evidence="4 8" id="KW-0812">Transmembrane</keyword>
<dbReference type="Pfam" id="PF00230">
    <property type="entry name" value="MIP"/>
    <property type="match status" value="1"/>
</dbReference>
<proteinExistence type="inferred from homology"/>
<dbReference type="GO" id="GO:0015250">
    <property type="term" value="F:water channel activity"/>
    <property type="evidence" value="ECO:0007669"/>
    <property type="project" value="TreeGrafter"/>
</dbReference>
<organism evidence="10 11">
    <name type="scientific">Cercopithifilaria johnstoni</name>
    <dbReference type="NCBI Taxonomy" id="2874296"/>
    <lineage>
        <taxon>Eukaryota</taxon>
        <taxon>Metazoa</taxon>
        <taxon>Ecdysozoa</taxon>
        <taxon>Nematoda</taxon>
        <taxon>Chromadorea</taxon>
        <taxon>Rhabditida</taxon>
        <taxon>Spirurina</taxon>
        <taxon>Spiruromorpha</taxon>
        <taxon>Filarioidea</taxon>
        <taxon>Onchocercidae</taxon>
        <taxon>Cercopithifilaria</taxon>
    </lineage>
</organism>
<dbReference type="PANTHER" id="PTHR43829:SF9">
    <property type="entry name" value="AQUAPORIN-9"/>
    <property type="match status" value="1"/>
</dbReference>
<comment type="similarity">
    <text evidence="2 8">Belongs to the MIP/aquaporin (TC 1.A.8) family.</text>
</comment>
<keyword evidence="5 9" id="KW-1133">Transmembrane helix</keyword>
<evidence type="ECO:0000256" key="4">
    <source>
        <dbReference type="ARBA" id="ARBA00022692"/>
    </source>
</evidence>
<protein>
    <recommendedName>
        <fullName evidence="12">Aquaporin</fullName>
    </recommendedName>
</protein>
<dbReference type="GO" id="GO:0015254">
    <property type="term" value="F:glycerol channel activity"/>
    <property type="evidence" value="ECO:0007669"/>
    <property type="project" value="TreeGrafter"/>
</dbReference>
<dbReference type="AlphaFoldDB" id="A0A8J2LQF1"/>
<dbReference type="Proteomes" id="UP000746747">
    <property type="component" value="Unassembled WGS sequence"/>
</dbReference>
<dbReference type="NCBIfam" id="TIGR00861">
    <property type="entry name" value="MIP"/>
    <property type="match status" value="1"/>
</dbReference>
<evidence type="ECO:0000313" key="11">
    <source>
        <dbReference type="Proteomes" id="UP000746747"/>
    </source>
</evidence>
<dbReference type="GO" id="GO:0016323">
    <property type="term" value="C:basolateral plasma membrane"/>
    <property type="evidence" value="ECO:0007669"/>
    <property type="project" value="TreeGrafter"/>
</dbReference>
<dbReference type="SUPFAM" id="SSF81338">
    <property type="entry name" value="Aquaporin-like"/>
    <property type="match status" value="1"/>
</dbReference>
<evidence type="ECO:0000256" key="6">
    <source>
        <dbReference type="ARBA" id="ARBA00023136"/>
    </source>
</evidence>
<gene>
    <name evidence="10" type="ORF">CJOHNSTONI_LOCUS3065</name>
</gene>
<feature type="transmembrane region" description="Helical" evidence="9">
    <location>
        <begin position="37"/>
        <end position="58"/>
    </location>
</feature>
<evidence type="ECO:0000313" key="10">
    <source>
        <dbReference type="EMBL" id="CAG9532785.1"/>
    </source>
</evidence>
<reference evidence="10" key="1">
    <citation type="submission" date="2021-09" db="EMBL/GenBank/DDBJ databases">
        <authorList>
            <consortium name="Pathogen Informatics"/>
        </authorList>
    </citation>
    <scope>NUCLEOTIDE SEQUENCE</scope>
</reference>
<comment type="subcellular location">
    <subcellularLocation>
        <location evidence="1">Membrane</location>
        <topology evidence="1">Multi-pass membrane protein</topology>
    </subcellularLocation>
</comment>
<sequence>MDNSYEVRNDRLFKLPNSPELVRNTIRIKSKLIRNGLAEAIGTFILVFIGTSVNAQFLLPRAAINTWIQIAVGWGFAIMIAIASVARISGAHLNPAISILFFSMGALDIASLFVYIIFQHIGAFFGAAATYIVYRDAINYYDGGLRAIAGSNGTAGIFATYPQPFLSALTGYYDQVAGTGLLAFCILMITDEPNKVPFAAQPVLIGISLLVIGCGFGWNCGFPLNPARDLGPRLFTYFVYGTKVFAHPWNYWFLVPIIGPILGALIGGWFYILLIGSHIPDEKISEEIETRK</sequence>
<dbReference type="Gene3D" id="1.20.1080.10">
    <property type="entry name" value="Glycerol uptake facilitator protein"/>
    <property type="match status" value="1"/>
</dbReference>
<comment type="caution">
    <text evidence="10">The sequence shown here is derived from an EMBL/GenBank/DDBJ whole genome shotgun (WGS) entry which is preliminary data.</text>
</comment>
<evidence type="ECO:0000256" key="9">
    <source>
        <dbReference type="SAM" id="Phobius"/>
    </source>
</evidence>
<evidence type="ECO:0000256" key="5">
    <source>
        <dbReference type="ARBA" id="ARBA00022989"/>
    </source>
</evidence>
<feature type="transmembrane region" description="Helical" evidence="9">
    <location>
        <begin position="251"/>
        <end position="274"/>
    </location>
</feature>
<dbReference type="EMBL" id="CAKAEH010001053">
    <property type="protein sequence ID" value="CAG9532785.1"/>
    <property type="molecule type" value="Genomic_DNA"/>
</dbReference>
<feature type="transmembrane region" description="Helical" evidence="9">
    <location>
        <begin position="202"/>
        <end position="224"/>
    </location>
</feature>
<feature type="transmembrane region" description="Helical" evidence="9">
    <location>
        <begin position="64"/>
        <end position="85"/>
    </location>
</feature>
<keyword evidence="6 9" id="KW-0472">Membrane</keyword>
<keyword evidence="11" id="KW-1185">Reference proteome</keyword>
<name>A0A8J2LQF1_9BILA</name>
<dbReference type="InterPro" id="IPR050363">
    <property type="entry name" value="MIP/Aquaporin"/>
</dbReference>